<dbReference type="KEGG" id="tje:TJEJU_1779"/>
<sequence>MSIDFLISILNTVENPKKVNRNKAANIVLEQPELIEFLVDLTFKTDEKISIKAAWILEWICTHHGINYLIPYIDTFTTNIHSLRFDGVLRTCAKNCEHLAIAFDEKNHNKTKETLTDSHIDAIIETGFDWLISNQKIAVKAYTMNTLFLFGKYKDWVHSELEHIIRTKVIHESKGCEARGKKVLSLIHKRNNS</sequence>
<organism evidence="1 2">
    <name type="scientific">Tenacibaculum jejuense</name>
    <dbReference type="NCBI Taxonomy" id="584609"/>
    <lineage>
        <taxon>Bacteria</taxon>
        <taxon>Pseudomonadati</taxon>
        <taxon>Bacteroidota</taxon>
        <taxon>Flavobacteriia</taxon>
        <taxon>Flavobacteriales</taxon>
        <taxon>Flavobacteriaceae</taxon>
        <taxon>Tenacibaculum</taxon>
    </lineage>
</organism>
<dbReference type="InterPro" id="IPR016024">
    <property type="entry name" value="ARM-type_fold"/>
</dbReference>
<evidence type="ECO:0000313" key="2">
    <source>
        <dbReference type="Proteomes" id="UP000215214"/>
    </source>
</evidence>
<dbReference type="SUPFAM" id="SSF48371">
    <property type="entry name" value="ARM repeat"/>
    <property type="match status" value="1"/>
</dbReference>
<dbReference type="Proteomes" id="UP000215214">
    <property type="component" value="Chromosome TJEJU"/>
</dbReference>
<dbReference type="RefSeq" id="WP_095071285.1">
    <property type="nucleotide sequence ID" value="NZ_LT899436.1"/>
</dbReference>
<dbReference type="EMBL" id="LT899436">
    <property type="protein sequence ID" value="SNR15488.1"/>
    <property type="molecule type" value="Genomic_DNA"/>
</dbReference>
<reference evidence="1 2" key="1">
    <citation type="submission" date="2017-07" db="EMBL/GenBank/DDBJ databases">
        <authorList>
            <person name="Sun Z.S."/>
            <person name="Albrecht U."/>
            <person name="Echele G."/>
            <person name="Lee C.C."/>
        </authorList>
    </citation>
    <scope>NUCLEOTIDE SEQUENCE [LARGE SCALE GENOMIC DNA]</scope>
    <source>
        <strain evidence="2">type strain: KCTC 22618</strain>
    </source>
</reference>
<dbReference type="OrthoDB" id="979487at2"/>
<gene>
    <name evidence="1" type="ORF">TJEJU_1779</name>
</gene>
<accession>A0A238UA97</accession>
<protein>
    <recommendedName>
        <fullName evidence="3">Adenylosuccinate lyase</fullName>
    </recommendedName>
</protein>
<name>A0A238UA97_9FLAO</name>
<dbReference type="AlphaFoldDB" id="A0A238UA97"/>
<keyword evidence="2" id="KW-1185">Reference proteome</keyword>
<evidence type="ECO:0008006" key="3">
    <source>
        <dbReference type="Google" id="ProtNLM"/>
    </source>
</evidence>
<evidence type="ECO:0000313" key="1">
    <source>
        <dbReference type="EMBL" id="SNR15488.1"/>
    </source>
</evidence>
<proteinExistence type="predicted"/>